<dbReference type="NCBIfam" id="TIGR00544">
    <property type="entry name" value="lgt"/>
    <property type="match status" value="1"/>
</dbReference>
<dbReference type="HAMAP" id="MF_01147">
    <property type="entry name" value="Lgt"/>
    <property type="match status" value="1"/>
</dbReference>
<organism evidence="8 9">
    <name type="scientific">Azospirillum griseum</name>
    <dbReference type="NCBI Taxonomy" id="2496639"/>
    <lineage>
        <taxon>Bacteria</taxon>
        <taxon>Pseudomonadati</taxon>
        <taxon>Pseudomonadota</taxon>
        <taxon>Alphaproteobacteria</taxon>
        <taxon>Rhodospirillales</taxon>
        <taxon>Azospirillaceae</taxon>
        <taxon>Azospirillum</taxon>
    </lineage>
</organism>
<keyword evidence="9" id="KW-1185">Reference proteome</keyword>
<evidence type="ECO:0000256" key="2">
    <source>
        <dbReference type="ARBA" id="ARBA00022475"/>
    </source>
</evidence>
<feature type="transmembrane region" description="Helical" evidence="7">
    <location>
        <begin position="57"/>
        <end position="77"/>
    </location>
</feature>
<keyword evidence="2 7" id="KW-1003">Cell membrane</keyword>
<keyword evidence="5 7" id="KW-1133">Transmembrane helix</keyword>
<comment type="pathway">
    <text evidence="7">Protein modification; lipoprotein biosynthesis (diacylglyceryl transfer).</text>
</comment>
<accession>A0A3S0R8A1</accession>
<feature type="transmembrane region" description="Helical" evidence="7">
    <location>
        <begin position="20"/>
        <end position="37"/>
    </location>
</feature>
<comment type="similarity">
    <text evidence="1 7">Belongs to the Lgt family.</text>
</comment>
<comment type="catalytic activity">
    <reaction evidence="7">
        <text>L-cysteinyl-[prolipoprotein] + a 1,2-diacyl-sn-glycero-3-phospho-(1'-sn-glycerol) = an S-1,2-diacyl-sn-glyceryl-L-cysteinyl-[prolipoprotein] + sn-glycerol 1-phosphate + H(+)</text>
        <dbReference type="Rhea" id="RHEA:56712"/>
        <dbReference type="Rhea" id="RHEA-COMP:14679"/>
        <dbReference type="Rhea" id="RHEA-COMP:14680"/>
        <dbReference type="ChEBI" id="CHEBI:15378"/>
        <dbReference type="ChEBI" id="CHEBI:29950"/>
        <dbReference type="ChEBI" id="CHEBI:57685"/>
        <dbReference type="ChEBI" id="CHEBI:64716"/>
        <dbReference type="ChEBI" id="CHEBI:140658"/>
        <dbReference type="EC" id="2.5.1.145"/>
    </reaction>
</comment>
<evidence type="ECO:0000256" key="6">
    <source>
        <dbReference type="ARBA" id="ARBA00023136"/>
    </source>
</evidence>
<dbReference type="AlphaFoldDB" id="A0A3S0R8A1"/>
<keyword evidence="8" id="KW-0449">Lipoprotein</keyword>
<dbReference type="InterPro" id="IPR001640">
    <property type="entry name" value="Lgt"/>
</dbReference>
<keyword evidence="6 7" id="KW-0472">Membrane</keyword>
<dbReference type="EC" id="2.5.1.145" evidence="7"/>
<comment type="subcellular location">
    <subcellularLocation>
        <location evidence="7">Cell membrane</location>
        <topology evidence="7">Multi-pass membrane protein</topology>
    </subcellularLocation>
</comment>
<gene>
    <name evidence="7" type="primary">lgt</name>
    <name evidence="8" type="ORF">EJ903_14100</name>
</gene>
<protein>
    <recommendedName>
        <fullName evidence="7">Phosphatidylglycerol--prolipoprotein diacylglyceryl transferase</fullName>
        <ecNumber evidence="7">2.5.1.145</ecNumber>
    </recommendedName>
</protein>
<keyword evidence="3 7" id="KW-0808">Transferase</keyword>
<dbReference type="UniPathway" id="UPA00664"/>
<evidence type="ECO:0000256" key="4">
    <source>
        <dbReference type="ARBA" id="ARBA00022692"/>
    </source>
</evidence>
<dbReference type="EMBL" id="RXMA01000012">
    <property type="protein sequence ID" value="RTR19157.1"/>
    <property type="molecule type" value="Genomic_DNA"/>
</dbReference>
<comment type="caution">
    <text evidence="8">The sequence shown here is derived from an EMBL/GenBank/DDBJ whole genome shotgun (WGS) entry which is preliminary data.</text>
</comment>
<evidence type="ECO:0000256" key="5">
    <source>
        <dbReference type="ARBA" id="ARBA00022989"/>
    </source>
</evidence>
<dbReference type="Proteomes" id="UP000277007">
    <property type="component" value="Unassembled WGS sequence"/>
</dbReference>
<dbReference type="GO" id="GO:0005886">
    <property type="term" value="C:plasma membrane"/>
    <property type="evidence" value="ECO:0007669"/>
    <property type="project" value="UniProtKB-SubCell"/>
</dbReference>
<feature type="binding site" evidence="7">
    <location>
        <position position="140"/>
    </location>
    <ligand>
        <name>a 1,2-diacyl-sn-glycero-3-phospho-(1'-sn-glycerol)</name>
        <dbReference type="ChEBI" id="CHEBI:64716"/>
    </ligand>
</feature>
<name>A0A3S0R8A1_9PROT</name>
<dbReference type="PROSITE" id="PS01311">
    <property type="entry name" value="LGT"/>
    <property type="match status" value="1"/>
</dbReference>
<keyword evidence="4 7" id="KW-0812">Transmembrane</keyword>
<evidence type="ECO:0000313" key="9">
    <source>
        <dbReference type="Proteomes" id="UP000277007"/>
    </source>
</evidence>
<proteinExistence type="inferred from homology"/>
<dbReference type="RefSeq" id="WP_126616431.1">
    <property type="nucleotide sequence ID" value="NZ_JBHUCY010000030.1"/>
</dbReference>
<evidence type="ECO:0000256" key="7">
    <source>
        <dbReference type="HAMAP-Rule" id="MF_01147"/>
    </source>
</evidence>
<evidence type="ECO:0000313" key="8">
    <source>
        <dbReference type="EMBL" id="RTR19157.1"/>
    </source>
</evidence>
<comment type="function">
    <text evidence="7">Catalyzes the transfer of the diacylglyceryl group from phosphatidylglycerol to the sulfhydryl group of the N-terminal cysteine of a prolipoprotein, the first step in the formation of mature lipoproteins.</text>
</comment>
<dbReference type="PANTHER" id="PTHR30589">
    <property type="entry name" value="PROLIPOPROTEIN DIACYLGLYCERYL TRANSFERASE"/>
    <property type="match status" value="1"/>
</dbReference>
<dbReference type="OrthoDB" id="871140at2"/>
<dbReference type="Pfam" id="PF01790">
    <property type="entry name" value="LGT"/>
    <property type="match status" value="1"/>
</dbReference>
<evidence type="ECO:0000256" key="1">
    <source>
        <dbReference type="ARBA" id="ARBA00007150"/>
    </source>
</evidence>
<feature type="transmembrane region" description="Helical" evidence="7">
    <location>
        <begin position="97"/>
        <end position="115"/>
    </location>
</feature>
<feature type="transmembrane region" description="Helical" evidence="7">
    <location>
        <begin position="122"/>
        <end position="142"/>
    </location>
</feature>
<dbReference type="PANTHER" id="PTHR30589:SF0">
    <property type="entry name" value="PHOSPHATIDYLGLYCEROL--PROLIPOPROTEIN DIACYLGLYCERYL TRANSFERASE"/>
    <property type="match status" value="1"/>
</dbReference>
<feature type="transmembrane region" description="Helical" evidence="7">
    <location>
        <begin position="232"/>
        <end position="258"/>
    </location>
</feature>
<dbReference type="GO" id="GO:0042158">
    <property type="term" value="P:lipoprotein biosynthetic process"/>
    <property type="evidence" value="ECO:0007669"/>
    <property type="project" value="UniProtKB-UniRule"/>
</dbReference>
<sequence length="268" mass="29453">MAMAFPSIDPVAFSLGPLVVRWYALAYLAGFVLGWRYCLSLARRSGQRPSPEDFDDFLTWAVIGTILGGRLGYVLFYNLPHYLEDPLDAVQVWHGGMSFHGGMTGVLLAIVLFCWRRGLSPFVFGDLIAACAPIGLFFGRIANFINGELYGRPANDVAWAMVFPRDPLQTPRHPSQLYEAALEGAVLFVLLAVAVRSPAIRHRPGMVSGLFFVGYGLARITVEFFREPDPQLGFLFAGATMGQLLSLPMLLIGAWLMLRGQRAAQPAA</sequence>
<feature type="transmembrane region" description="Helical" evidence="7">
    <location>
        <begin position="207"/>
        <end position="226"/>
    </location>
</feature>
<feature type="transmembrane region" description="Helical" evidence="7">
    <location>
        <begin position="177"/>
        <end position="195"/>
    </location>
</feature>
<dbReference type="GO" id="GO:0008961">
    <property type="term" value="F:phosphatidylglycerol-prolipoprotein diacylglyceryl transferase activity"/>
    <property type="evidence" value="ECO:0007669"/>
    <property type="project" value="UniProtKB-UniRule"/>
</dbReference>
<evidence type="ECO:0000256" key="3">
    <source>
        <dbReference type="ARBA" id="ARBA00022679"/>
    </source>
</evidence>
<reference evidence="8 9" key="1">
    <citation type="submission" date="2018-12" db="EMBL/GenBank/DDBJ databases">
        <authorList>
            <person name="Yang Y."/>
        </authorList>
    </citation>
    <scope>NUCLEOTIDE SEQUENCE [LARGE SCALE GENOMIC DNA]</scope>
    <source>
        <strain evidence="8 9">L-25-5w-1</strain>
    </source>
</reference>